<keyword evidence="3" id="KW-1133">Transmembrane helix</keyword>
<evidence type="ECO:0000256" key="2">
    <source>
        <dbReference type="SAM" id="MobiDB-lite"/>
    </source>
</evidence>
<feature type="region of interest" description="Disordered" evidence="2">
    <location>
        <begin position="345"/>
        <end position="373"/>
    </location>
</feature>
<feature type="domain" description="Cell envelope-related transcriptional attenuator" evidence="4">
    <location>
        <begin position="79"/>
        <end position="246"/>
    </location>
</feature>
<keyword evidence="3" id="KW-0472">Membrane</keyword>
<sequence length="373" mass="41074">MAVKSGAPWWAHLMMYAGGVTMVVAGATAGIAQYALHTANNTIEQEDIINNRGEMDVENIEGPLNILVLGIDKQGDSTRSDTMIMVHINKELTEVSMVSLPRDLYVEIPDCGPDWGNNTCMQKLNHAASISDDWDVTRANVVDTIYNLTGVEFHIGATVDFNGFMDLVDLVGEIELCPWHEITSIHGDNRVFPEGCNYYNKEEALDLIRQRYPWDEPEDYERGLWGDYGRQAMQQQAIKALIKELKADGYASDPTRLNDVLEGLEGKLTLDLPEGLSAIDLALNLRDLNPEDITSIRVPATSQETEVGSSEVIAEGEQQIAADALWAALQNDTMTEWIAQYPEWVKQTGGDTTAEEPAGEEPAGEGASEPTTD</sequence>
<comment type="similarity">
    <text evidence="1">Belongs to the LytR/CpsA/Psr (LCP) family.</text>
</comment>
<gene>
    <name evidence="5" type="ORF">GFD30_17180</name>
</gene>
<comment type="caution">
    <text evidence="5">The sequence shown here is derived from an EMBL/GenBank/DDBJ whole genome shotgun (WGS) entry which is preliminary data.</text>
</comment>
<feature type="compositionally biased region" description="Acidic residues" evidence="2">
    <location>
        <begin position="353"/>
        <end position="363"/>
    </location>
</feature>
<dbReference type="InterPro" id="IPR004474">
    <property type="entry name" value="LytR_CpsA_psr"/>
</dbReference>
<proteinExistence type="inferred from homology"/>
<dbReference type="Pfam" id="PF03816">
    <property type="entry name" value="LytR_cpsA_psr"/>
    <property type="match status" value="1"/>
</dbReference>
<dbReference type="EMBL" id="WIAO01000022">
    <property type="protein sequence ID" value="MQM27293.1"/>
    <property type="molecule type" value="Genomic_DNA"/>
</dbReference>
<keyword evidence="6" id="KW-1185">Reference proteome</keyword>
<protein>
    <recommendedName>
        <fullName evidence="4">Cell envelope-related transcriptional attenuator domain-containing protein</fullName>
    </recommendedName>
</protein>
<evidence type="ECO:0000256" key="3">
    <source>
        <dbReference type="SAM" id="Phobius"/>
    </source>
</evidence>
<keyword evidence="3" id="KW-0812">Transmembrane</keyword>
<evidence type="ECO:0000256" key="1">
    <source>
        <dbReference type="ARBA" id="ARBA00006068"/>
    </source>
</evidence>
<dbReference type="InterPro" id="IPR050922">
    <property type="entry name" value="LytR/CpsA/Psr_CW_biosynth"/>
</dbReference>
<feature type="compositionally biased region" description="Low complexity" evidence="2">
    <location>
        <begin position="364"/>
        <end position="373"/>
    </location>
</feature>
<evidence type="ECO:0000259" key="4">
    <source>
        <dbReference type="Pfam" id="PF03816"/>
    </source>
</evidence>
<dbReference type="AlphaFoldDB" id="A0A6L5GCS5"/>
<reference evidence="5 6" key="1">
    <citation type="submission" date="2019-10" db="EMBL/GenBank/DDBJ databases">
        <title>Glycomyces albidus sp. nov., a novel actinomycete isolated from rhizosphere soil of wheat (Triticum aestivum L.).</title>
        <authorList>
            <person name="Qian L."/>
        </authorList>
    </citation>
    <scope>NUCLEOTIDE SEQUENCE [LARGE SCALE GENOMIC DNA]</scope>
    <source>
        <strain evidence="5 6">NEAU-7082</strain>
    </source>
</reference>
<dbReference type="PANTHER" id="PTHR33392">
    <property type="entry name" value="POLYISOPRENYL-TEICHOIC ACID--PEPTIDOGLYCAN TEICHOIC ACID TRANSFERASE TAGU"/>
    <property type="match status" value="1"/>
</dbReference>
<dbReference type="Gene3D" id="3.40.630.190">
    <property type="entry name" value="LCP protein"/>
    <property type="match status" value="1"/>
</dbReference>
<organism evidence="5 6">
    <name type="scientific">Glycomyces albidus</name>
    <dbReference type="NCBI Taxonomy" id="2656774"/>
    <lineage>
        <taxon>Bacteria</taxon>
        <taxon>Bacillati</taxon>
        <taxon>Actinomycetota</taxon>
        <taxon>Actinomycetes</taxon>
        <taxon>Glycomycetales</taxon>
        <taxon>Glycomycetaceae</taxon>
        <taxon>Glycomyces</taxon>
    </lineage>
</organism>
<dbReference type="Proteomes" id="UP000477750">
    <property type="component" value="Unassembled WGS sequence"/>
</dbReference>
<name>A0A6L5GCS5_9ACTN</name>
<accession>A0A6L5GCS5</accession>
<dbReference type="RefSeq" id="WP_153026431.1">
    <property type="nucleotide sequence ID" value="NZ_WIAO01000022.1"/>
</dbReference>
<dbReference type="PANTHER" id="PTHR33392:SF6">
    <property type="entry name" value="POLYISOPRENYL-TEICHOIC ACID--PEPTIDOGLYCAN TEICHOIC ACID TRANSFERASE TAGU"/>
    <property type="match status" value="1"/>
</dbReference>
<feature type="transmembrane region" description="Helical" evidence="3">
    <location>
        <begin position="12"/>
        <end position="36"/>
    </location>
</feature>
<evidence type="ECO:0000313" key="5">
    <source>
        <dbReference type="EMBL" id="MQM27293.1"/>
    </source>
</evidence>
<dbReference type="NCBIfam" id="TIGR00350">
    <property type="entry name" value="lytR_cpsA_psr"/>
    <property type="match status" value="1"/>
</dbReference>
<evidence type="ECO:0000313" key="6">
    <source>
        <dbReference type="Proteomes" id="UP000477750"/>
    </source>
</evidence>